<dbReference type="Proteomes" id="UP001626550">
    <property type="component" value="Unassembled WGS sequence"/>
</dbReference>
<dbReference type="AlphaFoldDB" id="A0ABD2QFA6"/>
<comment type="caution">
    <text evidence="1">The sequence shown here is derived from an EMBL/GenBank/DDBJ whole genome shotgun (WGS) entry which is preliminary data.</text>
</comment>
<gene>
    <name evidence="1" type="ORF">Ciccas_003912</name>
</gene>
<keyword evidence="2" id="KW-1185">Reference proteome</keyword>
<name>A0ABD2QFA6_9PLAT</name>
<evidence type="ECO:0000313" key="1">
    <source>
        <dbReference type="EMBL" id="KAL3317441.1"/>
    </source>
</evidence>
<dbReference type="EMBL" id="JBJKFK010000382">
    <property type="protein sequence ID" value="KAL3317441.1"/>
    <property type="molecule type" value="Genomic_DNA"/>
</dbReference>
<reference evidence="1 2" key="1">
    <citation type="submission" date="2024-11" db="EMBL/GenBank/DDBJ databases">
        <title>Adaptive evolution of stress response genes in parasites aligns with host niche diversity.</title>
        <authorList>
            <person name="Hahn C."/>
            <person name="Resl P."/>
        </authorList>
    </citation>
    <scope>NUCLEOTIDE SEQUENCE [LARGE SCALE GENOMIC DNA]</scope>
    <source>
        <strain evidence="1">EGGRZ-B1_66</strain>
        <tissue evidence="1">Body</tissue>
    </source>
</reference>
<sequence length="184" mass="21292">MELLHLNRLNCQVAKNIDDFLSFGKMYPRIHRKLSFCGKIHRALHLPPSGELQNLILQEYNQGIGNLNKLKSTNSIQQWEFVILNISLDYNLCRVLLHCTCPPERLFCLFNKPYLPLWDLVFQVEAFINDSTSDKQVKNAIAKVIDDPIPWMNVIICQMNALIPEWLALFSKNDQNNLVTSEPP</sequence>
<protein>
    <submittedName>
        <fullName evidence="1">Uncharacterized protein</fullName>
    </submittedName>
</protein>
<accession>A0ABD2QFA6</accession>
<organism evidence="1 2">
    <name type="scientific">Cichlidogyrus casuarinus</name>
    <dbReference type="NCBI Taxonomy" id="1844966"/>
    <lineage>
        <taxon>Eukaryota</taxon>
        <taxon>Metazoa</taxon>
        <taxon>Spiralia</taxon>
        <taxon>Lophotrochozoa</taxon>
        <taxon>Platyhelminthes</taxon>
        <taxon>Monogenea</taxon>
        <taxon>Monopisthocotylea</taxon>
        <taxon>Dactylogyridea</taxon>
        <taxon>Ancyrocephalidae</taxon>
        <taxon>Cichlidogyrus</taxon>
    </lineage>
</organism>
<evidence type="ECO:0000313" key="2">
    <source>
        <dbReference type="Proteomes" id="UP001626550"/>
    </source>
</evidence>
<proteinExistence type="predicted"/>